<dbReference type="Proteomes" id="UP000053825">
    <property type="component" value="Unassembled WGS sequence"/>
</dbReference>
<keyword evidence="2" id="KW-1185">Reference proteome</keyword>
<proteinExistence type="predicted"/>
<gene>
    <name evidence="1" type="ORF">WH47_02355</name>
</gene>
<sequence>MYQNCFTAGPFTEMKSTLCQVHRWLEPGFTTAQKRVVSRLCPSDVGYRRRPTPLSFSLKPTLSPICRHCPVELSA</sequence>
<dbReference type="EMBL" id="KQ414573">
    <property type="protein sequence ID" value="KOC71271.1"/>
    <property type="molecule type" value="Genomic_DNA"/>
</dbReference>
<name>A0A0L7RKJ4_9HYME</name>
<evidence type="ECO:0000313" key="2">
    <source>
        <dbReference type="Proteomes" id="UP000053825"/>
    </source>
</evidence>
<protein>
    <submittedName>
        <fullName evidence="1">Uncharacterized protein</fullName>
    </submittedName>
</protein>
<accession>A0A0L7RKJ4</accession>
<organism evidence="1 2">
    <name type="scientific">Habropoda laboriosa</name>
    <dbReference type="NCBI Taxonomy" id="597456"/>
    <lineage>
        <taxon>Eukaryota</taxon>
        <taxon>Metazoa</taxon>
        <taxon>Ecdysozoa</taxon>
        <taxon>Arthropoda</taxon>
        <taxon>Hexapoda</taxon>
        <taxon>Insecta</taxon>
        <taxon>Pterygota</taxon>
        <taxon>Neoptera</taxon>
        <taxon>Endopterygota</taxon>
        <taxon>Hymenoptera</taxon>
        <taxon>Apocrita</taxon>
        <taxon>Aculeata</taxon>
        <taxon>Apoidea</taxon>
        <taxon>Anthophila</taxon>
        <taxon>Apidae</taxon>
        <taxon>Habropoda</taxon>
    </lineage>
</organism>
<dbReference type="AlphaFoldDB" id="A0A0L7RKJ4"/>
<reference evidence="1 2" key="1">
    <citation type="submission" date="2015-07" db="EMBL/GenBank/DDBJ databases">
        <title>The genome of Habropoda laboriosa.</title>
        <authorList>
            <person name="Pan H."/>
            <person name="Kapheim K."/>
        </authorList>
    </citation>
    <scope>NUCLEOTIDE SEQUENCE [LARGE SCALE GENOMIC DNA]</scope>
    <source>
        <strain evidence="1">0110345459</strain>
    </source>
</reference>
<evidence type="ECO:0000313" key="1">
    <source>
        <dbReference type="EMBL" id="KOC71271.1"/>
    </source>
</evidence>